<dbReference type="Pfam" id="PF04909">
    <property type="entry name" value="Amidohydro_2"/>
    <property type="match status" value="1"/>
</dbReference>
<dbReference type="InterPro" id="IPR032465">
    <property type="entry name" value="ACMSD"/>
</dbReference>
<dbReference type="GO" id="GO:0005829">
    <property type="term" value="C:cytosol"/>
    <property type="evidence" value="ECO:0007669"/>
    <property type="project" value="TreeGrafter"/>
</dbReference>
<dbReference type="GO" id="GO:0016831">
    <property type="term" value="F:carboxy-lyase activity"/>
    <property type="evidence" value="ECO:0007669"/>
    <property type="project" value="InterPro"/>
</dbReference>
<dbReference type="EMBL" id="BCSY01000048">
    <property type="protein sequence ID" value="GAS96298.1"/>
    <property type="molecule type" value="Genomic_DNA"/>
</dbReference>
<proteinExistence type="predicted"/>
<dbReference type="GO" id="GO:0016787">
    <property type="term" value="F:hydrolase activity"/>
    <property type="evidence" value="ECO:0007669"/>
    <property type="project" value="InterPro"/>
</dbReference>
<name>A0A100WE05_MYCCR</name>
<dbReference type="SUPFAM" id="SSF51556">
    <property type="entry name" value="Metallo-dependent hydrolases"/>
    <property type="match status" value="1"/>
</dbReference>
<organism evidence="3 4">
    <name type="scientific">Mycolicibacterium canariasense</name>
    <name type="common">Mycobacterium canariasense</name>
    <dbReference type="NCBI Taxonomy" id="228230"/>
    <lineage>
        <taxon>Bacteria</taxon>
        <taxon>Bacillati</taxon>
        <taxon>Actinomycetota</taxon>
        <taxon>Actinomycetes</taxon>
        <taxon>Mycobacteriales</taxon>
        <taxon>Mycobacteriaceae</taxon>
        <taxon>Mycolicibacterium</taxon>
    </lineage>
</organism>
<dbReference type="PANTHER" id="PTHR21240:SF30">
    <property type="entry name" value="AMIDOHYDROLASE-RELATED DOMAIN-CONTAINING PROTEIN-RELATED"/>
    <property type="match status" value="1"/>
</dbReference>
<evidence type="ECO:0000313" key="3">
    <source>
        <dbReference type="EMBL" id="GAS96298.1"/>
    </source>
</evidence>
<dbReference type="GO" id="GO:0019748">
    <property type="term" value="P:secondary metabolic process"/>
    <property type="evidence" value="ECO:0007669"/>
    <property type="project" value="TreeGrafter"/>
</dbReference>
<dbReference type="InterPro" id="IPR006680">
    <property type="entry name" value="Amidohydro-rel"/>
</dbReference>
<gene>
    <name evidence="3" type="ORF">RMCC_3264</name>
</gene>
<sequence length="111" mass="11840">MPLQDPAGAAVELERCVRQLGLSGALVNDCIHRPGGHCLDAPEYDEVWAALEALGVALYLHPGAPPADRWHALDGRRELYGPTGSWGAAVSGHALRILFAGVFRPPSLRPP</sequence>
<keyword evidence="4" id="KW-1185">Reference proteome</keyword>
<comment type="caution">
    <text evidence="3">The sequence shown here is derived from an EMBL/GenBank/DDBJ whole genome shotgun (WGS) entry which is preliminary data.</text>
</comment>
<reference evidence="4" key="2">
    <citation type="submission" date="2016-02" db="EMBL/GenBank/DDBJ databases">
        <title>Draft genome sequence of five rapidly growing Mycobacterium species.</title>
        <authorList>
            <person name="Katahira K."/>
            <person name="Gotou Y."/>
            <person name="Iida K."/>
            <person name="Ogura Y."/>
            <person name="Hayashi T."/>
        </authorList>
    </citation>
    <scope>NUCLEOTIDE SEQUENCE [LARGE SCALE GENOMIC DNA]</scope>
    <source>
        <strain evidence="4">JCM15298</strain>
    </source>
</reference>
<keyword evidence="1" id="KW-0456">Lyase</keyword>
<evidence type="ECO:0000313" key="4">
    <source>
        <dbReference type="Proteomes" id="UP000069443"/>
    </source>
</evidence>
<dbReference type="OrthoDB" id="8673173at2"/>
<dbReference type="AlphaFoldDB" id="A0A100WE05"/>
<dbReference type="PANTHER" id="PTHR21240">
    <property type="entry name" value="2-AMINO-3-CARBOXYLMUCONATE-6-SEMIALDEHYDE DECARBOXYLASE"/>
    <property type="match status" value="1"/>
</dbReference>
<dbReference type="InterPro" id="IPR032466">
    <property type="entry name" value="Metal_Hydrolase"/>
</dbReference>
<evidence type="ECO:0000259" key="2">
    <source>
        <dbReference type="Pfam" id="PF04909"/>
    </source>
</evidence>
<reference evidence="4" key="1">
    <citation type="journal article" date="2016" name="Genome Announc.">
        <title>Draft Genome Sequences of Five Rapidly Growing Mycobacterium Species, M. thermoresistibile, M. fortuitum subsp. acetamidolyticum, M. canariasense, M. brisbanense, and M. novocastrense.</title>
        <authorList>
            <person name="Katahira K."/>
            <person name="Ogura Y."/>
            <person name="Gotoh Y."/>
            <person name="Hayashi T."/>
        </authorList>
    </citation>
    <scope>NUCLEOTIDE SEQUENCE [LARGE SCALE GENOMIC DNA]</scope>
    <source>
        <strain evidence="4">JCM15298</strain>
    </source>
</reference>
<accession>A0A100WE05</accession>
<feature type="domain" description="Amidohydrolase-related" evidence="2">
    <location>
        <begin position="2"/>
        <end position="83"/>
    </location>
</feature>
<dbReference type="STRING" id="228230.RMCC_3264"/>
<protein>
    <recommendedName>
        <fullName evidence="2">Amidohydrolase-related domain-containing protein</fullName>
    </recommendedName>
</protein>
<evidence type="ECO:0000256" key="1">
    <source>
        <dbReference type="ARBA" id="ARBA00023239"/>
    </source>
</evidence>
<dbReference type="Gene3D" id="3.20.20.140">
    <property type="entry name" value="Metal-dependent hydrolases"/>
    <property type="match status" value="1"/>
</dbReference>
<dbReference type="Proteomes" id="UP000069443">
    <property type="component" value="Unassembled WGS sequence"/>
</dbReference>